<keyword evidence="1" id="KW-0812">Transmembrane</keyword>
<feature type="transmembrane region" description="Helical" evidence="1">
    <location>
        <begin position="90"/>
        <end position="114"/>
    </location>
</feature>
<dbReference type="InterPro" id="IPR046475">
    <property type="entry name" value="DUF6796"/>
</dbReference>
<evidence type="ECO:0000313" key="3">
    <source>
        <dbReference type="Proteomes" id="UP001600943"/>
    </source>
</evidence>
<feature type="transmembrane region" description="Helical" evidence="1">
    <location>
        <begin position="170"/>
        <end position="194"/>
    </location>
</feature>
<evidence type="ECO:0000313" key="2">
    <source>
        <dbReference type="EMBL" id="GAA6408315.1"/>
    </source>
</evidence>
<gene>
    <name evidence="2" type="ORF">K040078D81_24320</name>
</gene>
<keyword evidence="3" id="KW-1185">Reference proteome</keyword>
<dbReference type="Pfam" id="PF20599">
    <property type="entry name" value="DUF6796"/>
    <property type="match status" value="1"/>
</dbReference>
<feature type="transmembrane region" description="Helical" evidence="1">
    <location>
        <begin position="134"/>
        <end position="158"/>
    </location>
</feature>
<keyword evidence="1" id="KW-0472">Membrane</keyword>
<evidence type="ECO:0008006" key="4">
    <source>
        <dbReference type="Google" id="ProtNLM"/>
    </source>
</evidence>
<protein>
    <recommendedName>
        <fullName evidence="4">DUF998 domain-containing protein</fullName>
    </recommendedName>
</protein>
<feature type="transmembrane region" description="Helical" evidence="1">
    <location>
        <begin position="7"/>
        <end position="30"/>
    </location>
</feature>
<organism evidence="2 3">
    <name type="scientific">Blautia hominis</name>
    <dbReference type="NCBI Taxonomy" id="2025493"/>
    <lineage>
        <taxon>Bacteria</taxon>
        <taxon>Bacillati</taxon>
        <taxon>Bacillota</taxon>
        <taxon>Clostridia</taxon>
        <taxon>Lachnospirales</taxon>
        <taxon>Lachnospiraceae</taxon>
        <taxon>Blautia</taxon>
    </lineage>
</organism>
<name>A0ABQ0BA29_9FIRM</name>
<dbReference type="RefSeq" id="WP_390405568.1">
    <property type="nucleotide sequence ID" value="NZ_BAABYW010000001.1"/>
</dbReference>
<dbReference type="Proteomes" id="UP001600943">
    <property type="component" value="Unassembled WGS sequence"/>
</dbReference>
<sequence length="223" mass="24630">MTIKKLFYIAIAGSVLCFCGDLLLGCFYPVKKVGMFHLFPAFSEEWSNAAPIRFVIGGILGVIALLLMFCGFYAIFVLLKEKASKYDKTFLIASAVFVAVGTLYHCVFAISAWLYNQLAIENITLAKQISERFFATFICVALLAAISFMILSIIMFYAAIKGTWGKKRWVLINPLLFMGLSIMAATILPANAIINGMFDWGQQSLALLLVFCAFSKIPCTTSS</sequence>
<dbReference type="EMBL" id="BAABYW010000001">
    <property type="protein sequence ID" value="GAA6408315.1"/>
    <property type="molecule type" value="Genomic_DNA"/>
</dbReference>
<keyword evidence="1" id="KW-1133">Transmembrane helix</keyword>
<accession>A0ABQ0BA29</accession>
<comment type="caution">
    <text evidence="2">The sequence shown here is derived from an EMBL/GenBank/DDBJ whole genome shotgun (WGS) entry which is preliminary data.</text>
</comment>
<reference evidence="2 3" key="1">
    <citation type="submission" date="2024-04" db="EMBL/GenBank/DDBJ databases">
        <title>Defined microbial consortia suppress multidrug-resistant proinflammatory Enterobacteriaceae via ecological control.</title>
        <authorList>
            <person name="Furuichi M."/>
            <person name="Kawaguchi T."/>
            <person name="Pust M."/>
            <person name="Yasuma K."/>
            <person name="Plichta D."/>
            <person name="Hasegawa N."/>
            <person name="Ohya T."/>
            <person name="Bhattarai S."/>
            <person name="Sasajima S."/>
            <person name="Aoto Y."/>
            <person name="Tuganbaev T."/>
            <person name="Yaginuma M."/>
            <person name="Ueda M."/>
            <person name="Okahashi N."/>
            <person name="Amafuji K."/>
            <person name="Kiridooshi Y."/>
            <person name="Sugita K."/>
            <person name="Strazar M."/>
            <person name="Skelly A."/>
            <person name="Suda W."/>
            <person name="Hattori M."/>
            <person name="Nakamoto N."/>
            <person name="Caballero S."/>
            <person name="Norman J."/>
            <person name="Olle B."/>
            <person name="Tanoue T."/>
            <person name="Arita M."/>
            <person name="Bucci V."/>
            <person name="Atarashi K."/>
            <person name="Xavier R."/>
            <person name="Honda K."/>
        </authorList>
    </citation>
    <scope>NUCLEOTIDE SEQUENCE [LARGE SCALE GENOMIC DNA]</scope>
    <source>
        <strain evidence="3">k04-0078-D8-1</strain>
    </source>
</reference>
<proteinExistence type="predicted"/>
<feature type="transmembrane region" description="Helical" evidence="1">
    <location>
        <begin position="50"/>
        <end position="78"/>
    </location>
</feature>
<evidence type="ECO:0000256" key="1">
    <source>
        <dbReference type="SAM" id="Phobius"/>
    </source>
</evidence>